<dbReference type="Proteomes" id="UP001175353">
    <property type="component" value="Unassembled WGS sequence"/>
</dbReference>
<name>A0AAN6K178_9PEZI</name>
<proteinExistence type="predicted"/>
<accession>A0AAN6K178</accession>
<organism evidence="1 2">
    <name type="scientific">Friedmanniomyces endolithicus</name>
    <dbReference type="NCBI Taxonomy" id="329885"/>
    <lineage>
        <taxon>Eukaryota</taxon>
        <taxon>Fungi</taxon>
        <taxon>Dikarya</taxon>
        <taxon>Ascomycota</taxon>
        <taxon>Pezizomycotina</taxon>
        <taxon>Dothideomycetes</taxon>
        <taxon>Dothideomycetidae</taxon>
        <taxon>Mycosphaerellales</taxon>
        <taxon>Teratosphaeriaceae</taxon>
        <taxon>Friedmanniomyces</taxon>
    </lineage>
</organism>
<gene>
    <name evidence="1" type="ORF">LTR91_023690</name>
</gene>
<evidence type="ECO:0000313" key="1">
    <source>
        <dbReference type="EMBL" id="KAK0953716.1"/>
    </source>
</evidence>
<reference evidence="1" key="1">
    <citation type="submission" date="2023-06" db="EMBL/GenBank/DDBJ databases">
        <title>Black Yeasts Isolated from many extreme environments.</title>
        <authorList>
            <person name="Coleine C."/>
            <person name="Stajich J.E."/>
            <person name="Selbmann L."/>
        </authorList>
    </citation>
    <scope>NUCLEOTIDE SEQUENCE</scope>
    <source>
        <strain evidence="1">CCFEE 5200</strain>
    </source>
</reference>
<dbReference type="EMBL" id="JAUJLE010000538">
    <property type="protein sequence ID" value="KAK0953716.1"/>
    <property type="molecule type" value="Genomic_DNA"/>
</dbReference>
<comment type="caution">
    <text evidence="1">The sequence shown here is derived from an EMBL/GenBank/DDBJ whole genome shotgun (WGS) entry which is preliminary data.</text>
</comment>
<dbReference type="AlphaFoldDB" id="A0AAN6K178"/>
<keyword evidence="2" id="KW-1185">Reference proteome</keyword>
<sequence>MPPRKKAKTTNGSHKLALPQELRDLIYAFVFCSSRFSYGKRAVSRKKLRSVVPANRGKALSLLRTCRRVHVEVVNQWLAQVLFHFEDPEALLDKLGSANGTVRRLIRNVRMSGLPLLVSRDNDHLSNSTARILKLLPCLNLDKLTVLGGIPAPLSYDTLDILIRDSDGWKELHFLSHDSENLGYACSPDIMDMGYDGHFRRPQPVTWQAALERRDGPASRSSVMVYRSTDSTPCSILDPNKRAVFTQHHGVGQSPRTYASVEDPTLMSASEHTKEILVIVKRGVGVDYAEKKQPTLLTNDVRENDAARTWEEVKVGSNEVCTIMFTSDMTDSWLFDEASEEAPILDSYKHVDEYTWPPWYFERLLETP</sequence>
<protein>
    <submittedName>
        <fullName evidence="1">Uncharacterized protein</fullName>
    </submittedName>
</protein>
<evidence type="ECO:0000313" key="2">
    <source>
        <dbReference type="Proteomes" id="UP001175353"/>
    </source>
</evidence>